<accession>A0A2S7KUU2</accession>
<proteinExistence type="predicted"/>
<feature type="domain" description="Serine aminopeptidase S33" evidence="2">
    <location>
        <begin position="69"/>
        <end position="175"/>
    </location>
</feature>
<reference evidence="3 4" key="1">
    <citation type="submission" date="2016-11" db="EMBL/GenBank/DDBJ databases">
        <title>Trade-off between light-utilization and light-protection in marine flavobacteria.</title>
        <authorList>
            <person name="Kumagai Y."/>
        </authorList>
    </citation>
    <scope>NUCLEOTIDE SEQUENCE [LARGE SCALE GENOMIC DNA]</scope>
    <source>
        <strain evidence="3 4">ATCC 700397</strain>
    </source>
</reference>
<sequence length="267" mass="30939">MRKNFIIILFIVPIFIFLGLYFFQEKLIFKPTKLAENYKFQFDEKFEEINILVDNKITLNGLLFRSAAKKGIVLSFHGNKGDLSVIGKRSGLFTENGYDVLYINYRGYGKSSGTIKSESQLLKDAQIVYDSLKKEYKESQIILFGISIGSGIATYLAAHNTPHSLILTAPYSSFKKVLKEKLPFVPGFIWKYELNTNKRLQKVNCPISIFHGKEDSVFSFKHAQTLKENHPRIHLYEFEKYGHTNFLESNIFKKHIIFEINRNSLKK</sequence>
<dbReference type="RefSeq" id="WP_104808544.1">
    <property type="nucleotide sequence ID" value="NZ_MQUA01000013.1"/>
</dbReference>
<dbReference type="PANTHER" id="PTHR12277:SF81">
    <property type="entry name" value="PROTEIN ABHD13"/>
    <property type="match status" value="1"/>
</dbReference>
<dbReference type="InterPro" id="IPR029058">
    <property type="entry name" value="AB_hydrolase_fold"/>
</dbReference>
<evidence type="ECO:0000256" key="1">
    <source>
        <dbReference type="SAM" id="Phobius"/>
    </source>
</evidence>
<keyword evidence="1" id="KW-1133">Transmembrane helix</keyword>
<dbReference type="InterPro" id="IPR022742">
    <property type="entry name" value="Hydrolase_4"/>
</dbReference>
<organism evidence="3 4">
    <name type="scientific">Polaribacter filamentus</name>
    <dbReference type="NCBI Taxonomy" id="53483"/>
    <lineage>
        <taxon>Bacteria</taxon>
        <taxon>Pseudomonadati</taxon>
        <taxon>Bacteroidota</taxon>
        <taxon>Flavobacteriia</taxon>
        <taxon>Flavobacteriales</taxon>
        <taxon>Flavobacteriaceae</taxon>
    </lineage>
</organism>
<dbReference type="OrthoDB" id="9777090at2"/>
<dbReference type="Gene3D" id="3.40.50.1820">
    <property type="entry name" value="alpha/beta hydrolase"/>
    <property type="match status" value="1"/>
</dbReference>
<dbReference type="PANTHER" id="PTHR12277">
    <property type="entry name" value="ALPHA/BETA HYDROLASE DOMAIN-CONTAINING PROTEIN"/>
    <property type="match status" value="1"/>
</dbReference>
<keyword evidence="1" id="KW-0812">Transmembrane</keyword>
<name>A0A2S7KUU2_9FLAO</name>
<feature type="transmembrane region" description="Helical" evidence="1">
    <location>
        <begin position="6"/>
        <end position="23"/>
    </location>
</feature>
<comment type="caution">
    <text evidence="3">The sequence shown here is derived from an EMBL/GenBank/DDBJ whole genome shotgun (WGS) entry which is preliminary data.</text>
</comment>
<keyword evidence="4" id="KW-1185">Reference proteome</keyword>
<dbReference type="SUPFAM" id="SSF53474">
    <property type="entry name" value="alpha/beta-Hydrolases"/>
    <property type="match status" value="1"/>
</dbReference>
<dbReference type="EMBL" id="MQUA01000013">
    <property type="protein sequence ID" value="PQB06293.1"/>
    <property type="molecule type" value="Genomic_DNA"/>
</dbReference>
<evidence type="ECO:0000259" key="2">
    <source>
        <dbReference type="Pfam" id="PF12146"/>
    </source>
</evidence>
<dbReference type="AlphaFoldDB" id="A0A2S7KUU2"/>
<gene>
    <name evidence="3" type="ORF">BST83_03190</name>
</gene>
<evidence type="ECO:0000313" key="4">
    <source>
        <dbReference type="Proteomes" id="UP000239522"/>
    </source>
</evidence>
<dbReference type="Pfam" id="PF12146">
    <property type="entry name" value="Hydrolase_4"/>
    <property type="match status" value="1"/>
</dbReference>
<protein>
    <recommendedName>
        <fullName evidence="2">Serine aminopeptidase S33 domain-containing protein</fullName>
    </recommendedName>
</protein>
<evidence type="ECO:0000313" key="3">
    <source>
        <dbReference type="EMBL" id="PQB06293.1"/>
    </source>
</evidence>
<dbReference type="Proteomes" id="UP000239522">
    <property type="component" value="Unassembled WGS sequence"/>
</dbReference>
<keyword evidence="1" id="KW-0472">Membrane</keyword>